<comment type="caution">
    <text evidence="8">The sequence shown here is derived from an EMBL/GenBank/DDBJ whole genome shotgun (WGS) entry which is preliminary data.</text>
</comment>
<proteinExistence type="predicted"/>
<evidence type="ECO:0000256" key="6">
    <source>
        <dbReference type="PROSITE-ProRule" id="PRU00221"/>
    </source>
</evidence>
<dbReference type="Gene3D" id="2.130.10.10">
    <property type="entry name" value="YVTN repeat-like/Quinoprotein amine dehydrogenase"/>
    <property type="match status" value="2"/>
</dbReference>
<keyword evidence="4" id="KW-0677">Repeat</keyword>
<dbReference type="InterPro" id="IPR015943">
    <property type="entry name" value="WD40/YVTN_repeat-like_dom_sf"/>
</dbReference>
<keyword evidence="2" id="KW-0698">rRNA processing</keyword>
<dbReference type="GO" id="GO:0005730">
    <property type="term" value="C:nucleolus"/>
    <property type="evidence" value="ECO:0007669"/>
    <property type="project" value="UniProtKB-SubCell"/>
</dbReference>
<evidence type="ECO:0000259" key="7">
    <source>
        <dbReference type="Pfam" id="PF09384"/>
    </source>
</evidence>
<feature type="domain" description="U3 small nucleolar RNA-associated protein 15 C-terminal" evidence="7">
    <location>
        <begin position="385"/>
        <end position="517"/>
    </location>
</feature>
<protein>
    <submittedName>
        <fullName evidence="8">SnoRNA-binding rRNA-processing protein</fullName>
    </submittedName>
</protein>
<dbReference type="OrthoDB" id="431715at2759"/>
<evidence type="ECO:0000256" key="3">
    <source>
        <dbReference type="ARBA" id="ARBA00022574"/>
    </source>
</evidence>
<dbReference type="InterPro" id="IPR019775">
    <property type="entry name" value="WD40_repeat_CS"/>
</dbReference>
<name>A0A9W8APZ1_9FUNG</name>
<dbReference type="EMBL" id="JANBPY010002875">
    <property type="protein sequence ID" value="KAJ1953426.1"/>
    <property type="molecule type" value="Genomic_DNA"/>
</dbReference>
<dbReference type="InterPro" id="IPR018983">
    <property type="entry name" value="U3_snoRNA-assocProt_15_C"/>
</dbReference>
<keyword evidence="9" id="KW-1185">Reference proteome</keyword>
<dbReference type="InterPro" id="IPR036322">
    <property type="entry name" value="WD40_repeat_dom_sf"/>
</dbReference>
<dbReference type="AlphaFoldDB" id="A0A9W8APZ1"/>
<dbReference type="PROSITE" id="PS00678">
    <property type="entry name" value="WD_REPEATS_1"/>
    <property type="match status" value="1"/>
</dbReference>
<dbReference type="PRINTS" id="PR00320">
    <property type="entry name" value="GPROTEINBRPT"/>
</dbReference>
<dbReference type="Pfam" id="PF00400">
    <property type="entry name" value="WD40"/>
    <property type="match status" value="3"/>
</dbReference>
<evidence type="ECO:0000313" key="8">
    <source>
        <dbReference type="EMBL" id="KAJ1953426.1"/>
    </source>
</evidence>
<dbReference type="GO" id="GO:0045943">
    <property type="term" value="P:positive regulation of transcription by RNA polymerase I"/>
    <property type="evidence" value="ECO:0007669"/>
    <property type="project" value="TreeGrafter"/>
</dbReference>
<evidence type="ECO:0000256" key="4">
    <source>
        <dbReference type="ARBA" id="ARBA00022737"/>
    </source>
</evidence>
<dbReference type="PANTHER" id="PTHR19924">
    <property type="entry name" value="UTP15 U3 SMALL NUCLEOLAR RNA-ASSOCIATED PROTEIN 15 FAMILY MEMBER"/>
    <property type="match status" value="1"/>
</dbReference>
<dbReference type="SUPFAM" id="SSF50978">
    <property type="entry name" value="WD40 repeat-like"/>
    <property type="match status" value="1"/>
</dbReference>
<dbReference type="InterPro" id="IPR001680">
    <property type="entry name" value="WD40_rpt"/>
</dbReference>
<dbReference type="PROSITE" id="PS50082">
    <property type="entry name" value="WD_REPEATS_2"/>
    <property type="match status" value="2"/>
</dbReference>
<dbReference type="CDD" id="cd00200">
    <property type="entry name" value="WD40"/>
    <property type="match status" value="1"/>
</dbReference>
<evidence type="ECO:0000313" key="9">
    <source>
        <dbReference type="Proteomes" id="UP001150925"/>
    </source>
</evidence>
<feature type="repeat" description="WD" evidence="6">
    <location>
        <begin position="122"/>
        <end position="163"/>
    </location>
</feature>
<accession>A0A9W8APZ1</accession>
<dbReference type="GO" id="GO:0006364">
    <property type="term" value="P:rRNA processing"/>
    <property type="evidence" value="ECO:0007669"/>
    <property type="project" value="UniProtKB-KW"/>
</dbReference>
<dbReference type="InterPro" id="IPR020472">
    <property type="entry name" value="WD40_PAC1"/>
</dbReference>
<gene>
    <name evidence="8" type="primary">UTP15</name>
    <name evidence="8" type="ORF">IWQ62_005994</name>
</gene>
<dbReference type="PANTHER" id="PTHR19924:SF26">
    <property type="entry name" value="U3 SMALL NUCLEOLAR RNA-ASSOCIATED PROTEIN 15 HOMOLOG"/>
    <property type="match status" value="1"/>
</dbReference>
<dbReference type="SMART" id="SM00320">
    <property type="entry name" value="WD40"/>
    <property type="match status" value="7"/>
</dbReference>
<evidence type="ECO:0000256" key="2">
    <source>
        <dbReference type="ARBA" id="ARBA00022552"/>
    </source>
</evidence>
<evidence type="ECO:0000256" key="1">
    <source>
        <dbReference type="ARBA" id="ARBA00004604"/>
    </source>
</evidence>
<dbReference type="Pfam" id="PF09384">
    <property type="entry name" value="UTP15_C"/>
    <property type="match status" value="1"/>
</dbReference>
<evidence type="ECO:0000256" key="5">
    <source>
        <dbReference type="ARBA" id="ARBA00023242"/>
    </source>
</evidence>
<organism evidence="8 9">
    <name type="scientific">Dispira parvispora</name>
    <dbReference type="NCBI Taxonomy" id="1520584"/>
    <lineage>
        <taxon>Eukaryota</taxon>
        <taxon>Fungi</taxon>
        <taxon>Fungi incertae sedis</taxon>
        <taxon>Zoopagomycota</taxon>
        <taxon>Kickxellomycotina</taxon>
        <taxon>Dimargaritomycetes</taxon>
        <taxon>Dimargaritales</taxon>
        <taxon>Dimargaritaceae</taxon>
        <taxon>Dispira</taxon>
    </lineage>
</organism>
<comment type="subcellular location">
    <subcellularLocation>
        <location evidence="1">Nucleus</location>
        <location evidence="1">Nucleolus</location>
    </subcellularLocation>
</comment>
<dbReference type="Proteomes" id="UP001150925">
    <property type="component" value="Unassembled WGS sequence"/>
</dbReference>
<keyword evidence="3 6" id="KW-0853">WD repeat</keyword>
<keyword evidence="5" id="KW-0539">Nucleus</keyword>
<feature type="repeat" description="WD" evidence="6">
    <location>
        <begin position="164"/>
        <end position="206"/>
    </location>
</feature>
<sequence>MLTNFELRLVEIPKQAWSFEKQGSQKENLWQKFSSPVIIKEYGTINSLCFSPQDPYDLAVAASARVQFYNSTTHEVKRSYSRFQRTVTALAIRNNGKLMVAGDEGGLVQLFDIATRGVLRTLKGHNAAVHVAQFLPEGRAILSASDDCTVRVWDVATQTTTHTFTEHTDYIRAAATCASNPHIVATGSYDHTVKLFDLRAGRCVQTTEYDEPVEDILMFPSGSLYAVATGPSVKICDQLAAGQTVCSVDTFQKSVTSMVLDNSNSKLIAGSLDRQVQVFDLQNFDLVHTITHASPVLKIALSPDESRLVAGTTGCTLTIHRRFATARDRANQKLQQETIGEFSLTQANSTPSNQVVMPSTSGDVSKEYAIRRRLTDLRTQTKKSQTYLHQRYERLLRKRHFAEALALLLRREDSQIQLVASVLNEIHIRGGLIQALMGRVEMEITEILHMVNRILNSSHYYLPCLLPIVHTIVDIYGPTLHRESDGDLIEALNETREIVHEMQRNLATMMVTKAKLDSVIRANQVNYSS</sequence>
<dbReference type="PROSITE" id="PS50294">
    <property type="entry name" value="WD_REPEATS_REGION"/>
    <property type="match status" value="1"/>
</dbReference>
<reference evidence="8" key="1">
    <citation type="submission" date="2022-07" db="EMBL/GenBank/DDBJ databases">
        <title>Phylogenomic reconstructions and comparative analyses of Kickxellomycotina fungi.</title>
        <authorList>
            <person name="Reynolds N.K."/>
            <person name="Stajich J.E."/>
            <person name="Barry K."/>
            <person name="Grigoriev I.V."/>
            <person name="Crous P."/>
            <person name="Smith M.E."/>
        </authorList>
    </citation>
    <scope>NUCLEOTIDE SEQUENCE</scope>
    <source>
        <strain evidence="8">RSA 1196</strain>
    </source>
</reference>